<feature type="compositionally biased region" description="Pro residues" evidence="1">
    <location>
        <begin position="54"/>
        <end position="64"/>
    </location>
</feature>
<gene>
    <name evidence="2" type="ORF">PCOR1329_LOCUS58297</name>
</gene>
<accession>A0ABN9VIJ3</accession>
<dbReference type="Proteomes" id="UP001189429">
    <property type="component" value="Unassembled WGS sequence"/>
</dbReference>
<comment type="caution">
    <text evidence="2">The sequence shown here is derived from an EMBL/GenBank/DDBJ whole genome shotgun (WGS) entry which is preliminary data.</text>
</comment>
<dbReference type="EMBL" id="CAUYUJ010017226">
    <property type="protein sequence ID" value="CAK0872987.1"/>
    <property type="molecule type" value="Genomic_DNA"/>
</dbReference>
<evidence type="ECO:0000313" key="2">
    <source>
        <dbReference type="EMBL" id="CAK0872987.1"/>
    </source>
</evidence>
<sequence length="523" mass="54983">MLIFAMTVGIAEADAEAESAYYDDNVDMREFWLDAPVDPSMHAGAPPDGAPSSPGDPVPSPAGPPSVRFEAPPVPGCPQPPTQPPMPLGQHFILRARVHWPEGAQWMIFRGKAVDAVAASTVADYFDGALALEVADPAGVTIRFLVKPDGVIRAPSPGPSGRLPAGFIEELLHHAPQGCEELGIGVSATNVPEKVWHKLAAWHGLPVGGRAGPLSEARWRLLKEKVVDLVKWHPEGGVAPSPSFEAQATEADAKLRSHWRRLDRSSSPRPPSGSARRSSRSPSAEGGRAASSEAPASGDSHQGDEGGVMMACYLEEKARGSSDAAAVQSVAAGFGEEAQQVLAGLIRHARYLKQQTNEPEELARLDGHIGSWEVLQQVPSRPQTPEASPNSLQELLKLSPEHHRSQGPPAPTADSAPRLEAHPSLSPAVVLPAFPVGQRDAGPPATTAGLGPVVRPQAPNIRSLFCYDQHVSDLGLPPGLTTAPARYAAGAREDSGSADPFGLVQPGAALDANTARMLHALEG</sequence>
<organism evidence="2 3">
    <name type="scientific">Prorocentrum cordatum</name>
    <dbReference type="NCBI Taxonomy" id="2364126"/>
    <lineage>
        <taxon>Eukaryota</taxon>
        <taxon>Sar</taxon>
        <taxon>Alveolata</taxon>
        <taxon>Dinophyceae</taxon>
        <taxon>Prorocentrales</taxon>
        <taxon>Prorocentraceae</taxon>
        <taxon>Prorocentrum</taxon>
    </lineage>
</organism>
<feature type="compositionally biased region" description="Pro residues" evidence="1">
    <location>
        <begin position="72"/>
        <end position="87"/>
    </location>
</feature>
<evidence type="ECO:0000313" key="3">
    <source>
        <dbReference type="Proteomes" id="UP001189429"/>
    </source>
</evidence>
<keyword evidence="3" id="KW-1185">Reference proteome</keyword>
<name>A0ABN9VIJ3_9DINO</name>
<reference evidence="2" key="1">
    <citation type="submission" date="2023-10" db="EMBL/GenBank/DDBJ databases">
        <authorList>
            <person name="Chen Y."/>
            <person name="Shah S."/>
            <person name="Dougan E. K."/>
            <person name="Thang M."/>
            <person name="Chan C."/>
        </authorList>
    </citation>
    <scope>NUCLEOTIDE SEQUENCE [LARGE SCALE GENOMIC DNA]</scope>
</reference>
<feature type="region of interest" description="Disordered" evidence="1">
    <location>
        <begin position="37"/>
        <end position="88"/>
    </location>
</feature>
<feature type="non-terminal residue" evidence="2">
    <location>
        <position position="523"/>
    </location>
</feature>
<feature type="region of interest" description="Disordered" evidence="1">
    <location>
        <begin position="236"/>
        <end position="304"/>
    </location>
</feature>
<feature type="region of interest" description="Disordered" evidence="1">
    <location>
        <begin position="401"/>
        <end position="420"/>
    </location>
</feature>
<feature type="compositionally biased region" description="Low complexity" evidence="1">
    <location>
        <begin position="43"/>
        <end position="53"/>
    </location>
</feature>
<evidence type="ECO:0000256" key="1">
    <source>
        <dbReference type="SAM" id="MobiDB-lite"/>
    </source>
</evidence>
<proteinExistence type="predicted"/>
<feature type="compositionally biased region" description="Low complexity" evidence="1">
    <location>
        <begin position="272"/>
        <end position="298"/>
    </location>
</feature>
<feature type="compositionally biased region" description="Basic and acidic residues" evidence="1">
    <location>
        <begin position="251"/>
        <end position="266"/>
    </location>
</feature>
<protein>
    <submittedName>
        <fullName evidence="2">Uncharacterized protein</fullName>
    </submittedName>
</protein>